<evidence type="ECO:0000313" key="9">
    <source>
        <dbReference type="Proteomes" id="UP000009222"/>
    </source>
</evidence>
<dbReference type="OrthoDB" id="1042425at2"/>
<reference evidence="9" key="1">
    <citation type="submission" date="2009-12" db="EMBL/GenBank/DDBJ databases">
        <title>Complete sequence of Treponema azotonutricium strain ZAS-9.</title>
        <authorList>
            <person name="Tetu S.G."/>
            <person name="Matson E."/>
            <person name="Ren Q."/>
            <person name="Seshadri R."/>
            <person name="Elbourne L."/>
            <person name="Hassan K.A."/>
            <person name="Durkin A."/>
            <person name="Radune D."/>
            <person name="Mohamoud Y."/>
            <person name="Shay R."/>
            <person name="Jin S."/>
            <person name="Zhang X."/>
            <person name="Lucey K."/>
            <person name="Ballor N.R."/>
            <person name="Ottesen E."/>
            <person name="Rosenthal R."/>
            <person name="Allen A."/>
            <person name="Leadbetter J.R."/>
            <person name="Paulsen I.T."/>
        </authorList>
    </citation>
    <scope>NUCLEOTIDE SEQUENCE [LARGE SCALE GENOMIC DNA]</scope>
    <source>
        <strain evidence="9">ATCC BAA-888 / DSM 13862 / ZAS-9</strain>
    </source>
</reference>
<evidence type="ECO:0000313" key="8">
    <source>
        <dbReference type="EMBL" id="AEF82102.1"/>
    </source>
</evidence>
<keyword evidence="9" id="KW-1185">Reference proteome</keyword>
<keyword evidence="3 6" id="KW-0812">Transmembrane</keyword>
<feature type="transmembrane region" description="Helical" evidence="6">
    <location>
        <begin position="109"/>
        <end position="129"/>
    </location>
</feature>
<evidence type="ECO:0000256" key="6">
    <source>
        <dbReference type="SAM" id="Phobius"/>
    </source>
</evidence>
<evidence type="ECO:0000259" key="7">
    <source>
        <dbReference type="Pfam" id="PF04138"/>
    </source>
</evidence>
<accession>F5Y773</accession>
<evidence type="ECO:0000256" key="1">
    <source>
        <dbReference type="ARBA" id="ARBA00004141"/>
    </source>
</evidence>
<dbReference type="EMBL" id="CP001841">
    <property type="protein sequence ID" value="AEF82102.1"/>
    <property type="molecule type" value="Genomic_DNA"/>
</dbReference>
<dbReference type="InterPro" id="IPR051401">
    <property type="entry name" value="GtrA_CellWall_Glycosyl"/>
</dbReference>
<protein>
    <submittedName>
        <fullName evidence="8">Conserved membrane protein, GtcA family</fullName>
    </submittedName>
</protein>
<dbReference type="Pfam" id="PF04138">
    <property type="entry name" value="GtrA_DPMS_TM"/>
    <property type="match status" value="1"/>
</dbReference>
<dbReference type="STRING" id="545695.TREAZ_1121"/>
<dbReference type="RefSeq" id="WP_015710869.1">
    <property type="nucleotide sequence ID" value="NC_015577.1"/>
</dbReference>
<evidence type="ECO:0000256" key="5">
    <source>
        <dbReference type="ARBA" id="ARBA00023136"/>
    </source>
</evidence>
<comment type="similarity">
    <text evidence="2">Belongs to the GtrA family.</text>
</comment>
<feature type="domain" description="GtrA/DPMS transmembrane" evidence="7">
    <location>
        <begin position="22"/>
        <end position="135"/>
    </location>
</feature>
<dbReference type="KEGG" id="taz:TREAZ_1121"/>
<reference evidence="8 9" key="2">
    <citation type="journal article" date="2011" name="ISME J.">
        <title>RNA-seq reveals cooperative metabolic interactions between two termite-gut spirochete species in co-culture.</title>
        <authorList>
            <person name="Rosenthal A.Z."/>
            <person name="Matson E.G."/>
            <person name="Eldar A."/>
            <person name="Leadbetter J.R."/>
        </authorList>
    </citation>
    <scope>NUCLEOTIDE SEQUENCE [LARGE SCALE GENOMIC DNA]</scope>
    <source>
        <strain evidence="9">ATCC BAA-888 / DSM 13862 / ZAS-9</strain>
    </source>
</reference>
<feature type="transmembrane region" description="Helical" evidence="6">
    <location>
        <begin position="20"/>
        <end position="39"/>
    </location>
</feature>
<dbReference type="InterPro" id="IPR007267">
    <property type="entry name" value="GtrA_DPMS_TM"/>
</dbReference>
<feature type="transmembrane region" description="Helical" evidence="6">
    <location>
        <begin position="45"/>
        <end position="65"/>
    </location>
</feature>
<keyword evidence="5 6" id="KW-0472">Membrane</keyword>
<dbReference type="PANTHER" id="PTHR38459:SF1">
    <property type="entry name" value="PROPHAGE BACTOPRENOL-LINKED GLUCOSE TRANSLOCASE HOMOLOG"/>
    <property type="match status" value="1"/>
</dbReference>
<dbReference type="AlphaFoldDB" id="F5Y773"/>
<name>F5Y773_LEAAZ</name>
<evidence type="ECO:0000256" key="4">
    <source>
        <dbReference type="ARBA" id="ARBA00022989"/>
    </source>
</evidence>
<proteinExistence type="inferred from homology"/>
<feature type="transmembrane region" description="Helical" evidence="6">
    <location>
        <begin position="86"/>
        <end position="103"/>
    </location>
</feature>
<organism evidence="8 9">
    <name type="scientific">Leadbettera azotonutricia (strain ATCC BAA-888 / DSM 13862 / ZAS-9)</name>
    <name type="common">Treponema azotonutricium</name>
    <dbReference type="NCBI Taxonomy" id="545695"/>
    <lineage>
        <taxon>Bacteria</taxon>
        <taxon>Pseudomonadati</taxon>
        <taxon>Spirochaetota</taxon>
        <taxon>Spirochaetia</taxon>
        <taxon>Spirochaetales</taxon>
        <taxon>Breznakiellaceae</taxon>
        <taxon>Leadbettera</taxon>
    </lineage>
</organism>
<dbReference type="GO" id="GO:0005886">
    <property type="term" value="C:plasma membrane"/>
    <property type="evidence" value="ECO:0007669"/>
    <property type="project" value="TreeGrafter"/>
</dbReference>
<sequence>MTGKIIRLIKENAAAIKQFIGFCIVGVSNTLISLAIYYAMVYLGVHYQIANVVSYVISIFNAYFWNRWLVFKKRSEPRTGQLIRTYISYGFTLGLSALLLYILVDVFNISSYIAPIIILFITTPVNFLLNKFWTFREPKNSPPAAG</sequence>
<dbReference type="InParanoid" id="F5Y773"/>
<evidence type="ECO:0000256" key="3">
    <source>
        <dbReference type="ARBA" id="ARBA00022692"/>
    </source>
</evidence>
<dbReference type="Proteomes" id="UP000009222">
    <property type="component" value="Chromosome"/>
</dbReference>
<dbReference type="PANTHER" id="PTHR38459">
    <property type="entry name" value="PROPHAGE BACTOPRENOL-LINKED GLUCOSE TRANSLOCASE HOMOLOG"/>
    <property type="match status" value="1"/>
</dbReference>
<gene>
    <name evidence="8" type="ordered locus">TREAZ_1121</name>
</gene>
<dbReference type="FunCoup" id="F5Y773">
    <property type="interactions" value="13"/>
</dbReference>
<keyword evidence="4 6" id="KW-1133">Transmembrane helix</keyword>
<comment type="subcellular location">
    <subcellularLocation>
        <location evidence="1">Membrane</location>
        <topology evidence="1">Multi-pass membrane protein</topology>
    </subcellularLocation>
</comment>
<dbReference type="eggNOG" id="COG2246">
    <property type="taxonomic scope" value="Bacteria"/>
</dbReference>
<dbReference type="HOGENOM" id="CLU_083873_4_1_12"/>
<evidence type="ECO:0000256" key="2">
    <source>
        <dbReference type="ARBA" id="ARBA00009399"/>
    </source>
</evidence>
<dbReference type="GO" id="GO:0000271">
    <property type="term" value="P:polysaccharide biosynthetic process"/>
    <property type="evidence" value="ECO:0007669"/>
    <property type="project" value="InterPro"/>
</dbReference>